<dbReference type="Proteomes" id="UP001190700">
    <property type="component" value="Unassembled WGS sequence"/>
</dbReference>
<sequence>MASHRNFVRHATNNSIDDLPLFDEVARTSVVDDDFLLTSTDSFLGRSEFEEIGLGISSSSNAMLSLTDTFSESEEWLVPASPRTLAQTSAGSNLPRLSAAKARVQNPPHGGIRSSLSSGPQISSPLSIDGGDDSANNNMPFTGFNISPRVGVESEQASD</sequence>
<keyword evidence="3" id="KW-1185">Reference proteome</keyword>
<feature type="non-terminal residue" evidence="2">
    <location>
        <position position="159"/>
    </location>
</feature>
<organism evidence="2 3">
    <name type="scientific">Cymbomonas tetramitiformis</name>
    <dbReference type="NCBI Taxonomy" id="36881"/>
    <lineage>
        <taxon>Eukaryota</taxon>
        <taxon>Viridiplantae</taxon>
        <taxon>Chlorophyta</taxon>
        <taxon>Pyramimonadophyceae</taxon>
        <taxon>Pyramimonadales</taxon>
        <taxon>Pyramimonadaceae</taxon>
        <taxon>Cymbomonas</taxon>
    </lineage>
</organism>
<evidence type="ECO:0000313" key="2">
    <source>
        <dbReference type="EMBL" id="KAK3246608.1"/>
    </source>
</evidence>
<name>A0AAE0EZV9_9CHLO</name>
<dbReference type="AlphaFoldDB" id="A0AAE0EZV9"/>
<protein>
    <submittedName>
        <fullName evidence="2">Uncharacterized protein</fullName>
    </submittedName>
</protein>
<feature type="region of interest" description="Disordered" evidence="1">
    <location>
        <begin position="102"/>
        <end position="159"/>
    </location>
</feature>
<reference evidence="2 3" key="1">
    <citation type="journal article" date="2015" name="Genome Biol. Evol.">
        <title>Comparative Genomics of a Bacterivorous Green Alga Reveals Evolutionary Causalities and Consequences of Phago-Mixotrophic Mode of Nutrition.</title>
        <authorList>
            <person name="Burns J.A."/>
            <person name="Paasch A."/>
            <person name="Narechania A."/>
            <person name="Kim E."/>
        </authorList>
    </citation>
    <scope>NUCLEOTIDE SEQUENCE [LARGE SCALE GENOMIC DNA]</scope>
    <source>
        <strain evidence="2 3">PLY_AMNH</strain>
    </source>
</reference>
<gene>
    <name evidence="2" type="ORF">CYMTET_43861</name>
</gene>
<proteinExistence type="predicted"/>
<accession>A0AAE0EZV9</accession>
<feature type="compositionally biased region" description="Low complexity" evidence="1">
    <location>
        <begin position="114"/>
        <end position="128"/>
    </location>
</feature>
<comment type="caution">
    <text evidence="2">The sequence shown here is derived from an EMBL/GenBank/DDBJ whole genome shotgun (WGS) entry which is preliminary data.</text>
</comment>
<evidence type="ECO:0000256" key="1">
    <source>
        <dbReference type="SAM" id="MobiDB-lite"/>
    </source>
</evidence>
<evidence type="ECO:0000313" key="3">
    <source>
        <dbReference type="Proteomes" id="UP001190700"/>
    </source>
</evidence>
<dbReference type="EMBL" id="LGRX02029643">
    <property type="protein sequence ID" value="KAK3246608.1"/>
    <property type="molecule type" value="Genomic_DNA"/>
</dbReference>